<evidence type="ECO:0000313" key="1">
    <source>
        <dbReference type="EMBL" id="CAI8596849.1"/>
    </source>
</evidence>
<evidence type="ECO:0000313" key="2">
    <source>
        <dbReference type="Proteomes" id="UP001157006"/>
    </source>
</evidence>
<proteinExistence type="predicted"/>
<protein>
    <submittedName>
        <fullName evidence="1">Uncharacterized protein</fullName>
    </submittedName>
</protein>
<organism evidence="1 2">
    <name type="scientific">Vicia faba</name>
    <name type="common">Broad bean</name>
    <name type="synonym">Faba vulgaris</name>
    <dbReference type="NCBI Taxonomy" id="3906"/>
    <lineage>
        <taxon>Eukaryota</taxon>
        <taxon>Viridiplantae</taxon>
        <taxon>Streptophyta</taxon>
        <taxon>Embryophyta</taxon>
        <taxon>Tracheophyta</taxon>
        <taxon>Spermatophyta</taxon>
        <taxon>Magnoliopsida</taxon>
        <taxon>eudicotyledons</taxon>
        <taxon>Gunneridae</taxon>
        <taxon>Pentapetalae</taxon>
        <taxon>rosids</taxon>
        <taxon>fabids</taxon>
        <taxon>Fabales</taxon>
        <taxon>Fabaceae</taxon>
        <taxon>Papilionoideae</taxon>
        <taxon>50 kb inversion clade</taxon>
        <taxon>NPAAA clade</taxon>
        <taxon>Hologalegina</taxon>
        <taxon>IRL clade</taxon>
        <taxon>Fabeae</taxon>
        <taxon>Vicia</taxon>
    </lineage>
</organism>
<reference evidence="1 2" key="1">
    <citation type="submission" date="2023-01" db="EMBL/GenBank/DDBJ databases">
        <authorList>
            <person name="Kreplak J."/>
        </authorList>
    </citation>
    <scope>NUCLEOTIDE SEQUENCE [LARGE SCALE GENOMIC DNA]</scope>
</reference>
<accession>A0AAV0ZFC3</accession>
<dbReference type="AlphaFoldDB" id="A0AAV0ZFC3"/>
<gene>
    <name evidence="1" type="ORF">VFH_II054000</name>
</gene>
<dbReference type="Proteomes" id="UP001157006">
    <property type="component" value="Chromosome 2"/>
</dbReference>
<keyword evidence="2" id="KW-1185">Reference proteome</keyword>
<dbReference type="EMBL" id="OX451737">
    <property type="protein sequence ID" value="CAI8596849.1"/>
    <property type="molecule type" value="Genomic_DNA"/>
</dbReference>
<sequence>MQHVHPCCSIDTHDPTITPLQIRRNLAPHKPAAYGVPQIAASPSDRHRPQPRRITINNKELRQISCKPTANPPSFQRMNNNHPSPTLIQCLSYIFGPQRTNSDRICNHRHSFSTPIANILYLRIFFCFHVQKVMFGLISFMVNIRKESCVLVCGIFEKGIVAVEERPRL</sequence>
<name>A0AAV0ZFC3_VICFA</name>